<dbReference type="GO" id="GO:0008270">
    <property type="term" value="F:zinc ion binding"/>
    <property type="evidence" value="ECO:0007669"/>
    <property type="project" value="InterPro"/>
</dbReference>
<evidence type="ECO:0000256" key="1">
    <source>
        <dbReference type="SAM" id="MobiDB-lite"/>
    </source>
</evidence>
<dbReference type="AlphaFoldDB" id="A0A0B7F9S2"/>
<dbReference type="InterPro" id="IPR036864">
    <property type="entry name" value="Zn2-C6_fun-type_DNA-bd_sf"/>
</dbReference>
<dbReference type="EMBL" id="LN679110">
    <property type="protein sequence ID" value="CEL52977.1"/>
    <property type="molecule type" value="Genomic_DNA"/>
</dbReference>
<dbReference type="InterPro" id="IPR001138">
    <property type="entry name" value="Zn2Cys6_DnaBD"/>
</dbReference>
<feature type="region of interest" description="Disordered" evidence="1">
    <location>
        <begin position="395"/>
        <end position="422"/>
    </location>
</feature>
<protein>
    <recommendedName>
        <fullName evidence="2">Zn(2)-C6 fungal-type domain-containing protein</fullName>
    </recommendedName>
</protein>
<reference evidence="3 4" key="1">
    <citation type="submission" date="2014-11" db="EMBL/GenBank/DDBJ databases">
        <authorList>
            <person name="Wibberg Daniel"/>
        </authorList>
    </citation>
    <scope>NUCLEOTIDE SEQUENCE [LARGE SCALE GENOMIC DNA]</scope>
    <source>
        <strain evidence="3">Rhizoctonia solani AG1-IB 7/3/14</strain>
    </source>
</reference>
<keyword evidence="4" id="KW-1185">Reference proteome</keyword>
<dbReference type="Gene3D" id="4.10.240.10">
    <property type="entry name" value="Zn(2)-C6 fungal-type DNA-binding domain"/>
    <property type="match status" value="1"/>
</dbReference>
<feature type="domain" description="Zn(2)-C6 fungal-type" evidence="2">
    <location>
        <begin position="13"/>
        <end position="43"/>
    </location>
</feature>
<dbReference type="GO" id="GO:0000981">
    <property type="term" value="F:DNA-binding transcription factor activity, RNA polymerase II-specific"/>
    <property type="evidence" value="ECO:0007669"/>
    <property type="project" value="InterPro"/>
</dbReference>
<dbReference type="SMART" id="SM00066">
    <property type="entry name" value="GAL4"/>
    <property type="match status" value="1"/>
</dbReference>
<sequence>MARAQRHHTGRPRCGSCVQNRSKCNRALPACGSCAKHGRDCDYEEEPPEALSRQSSFEPPPRPAGIREPRTTPTLLGSYAPSLTPVPARESSPARNTDILRRTQSLSSLLGDHTGINTRKRNARSPSPTLKAEVAARTDRLRHLQAQIHTEKTELERLAGLFDQSPRTTAQHRARDFTLSIGQQMEDILTTPAENCPLPTPSSLPHSRGDPVIPGFQASGIVLTIADSIVRIMRNGWLTSFSIAMLRDDYCAAIVSRPRKGRTIAFGDEGEEVTFAATTESFDPTLPEDCMSYEQWIQAWRRLLHLIRLYLHETQGERWLIHHTFIDTRPNRAKQWKLWLRYDIAVRRASRSDTRIDPSAFQESIFHDLLPQYTIDTTLNATALANALPLTQGMSATQRPGTRLTKSSSSATSRPTKGTSMGGRCFRCGRDMHTALSCSEPRQASGRDILIERGKGNTWYLHGQPFCYKHNGAGGPCINTPCKNGPHACSLCGSDQHGAQSCQA</sequence>
<dbReference type="SUPFAM" id="SSF57701">
    <property type="entry name" value="Zn2/Cys6 DNA-binding domain"/>
    <property type="match status" value="1"/>
</dbReference>
<gene>
    <name evidence="3" type="ORF">RSOLAG1IB_06045</name>
</gene>
<evidence type="ECO:0000313" key="4">
    <source>
        <dbReference type="Proteomes" id="UP000059188"/>
    </source>
</evidence>
<feature type="region of interest" description="Disordered" evidence="1">
    <location>
        <begin position="42"/>
        <end position="131"/>
    </location>
</feature>
<dbReference type="CDD" id="cd00067">
    <property type="entry name" value="GAL4"/>
    <property type="match status" value="1"/>
</dbReference>
<organism evidence="3 4">
    <name type="scientific">Thanatephorus cucumeris (strain AG1-IB / isolate 7/3/14)</name>
    <name type="common">Lettuce bottom rot fungus</name>
    <name type="synonym">Rhizoctonia solani</name>
    <dbReference type="NCBI Taxonomy" id="1108050"/>
    <lineage>
        <taxon>Eukaryota</taxon>
        <taxon>Fungi</taxon>
        <taxon>Dikarya</taxon>
        <taxon>Basidiomycota</taxon>
        <taxon>Agaricomycotina</taxon>
        <taxon>Agaricomycetes</taxon>
        <taxon>Cantharellales</taxon>
        <taxon>Ceratobasidiaceae</taxon>
        <taxon>Rhizoctonia</taxon>
        <taxon>Rhizoctonia solani AG-1</taxon>
    </lineage>
</organism>
<dbReference type="Proteomes" id="UP000059188">
    <property type="component" value="Unassembled WGS sequence"/>
</dbReference>
<dbReference type="PROSITE" id="PS50048">
    <property type="entry name" value="ZN2_CY6_FUNGAL_2"/>
    <property type="match status" value="1"/>
</dbReference>
<feature type="compositionally biased region" description="Polar residues" evidence="1">
    <location>
        <begin position="395"/>
        <end position="419"/>
    </location>
</feature>
<dbReference type="Pfam" id="PF00172">
    <property type="entry name" value="Zn_clus"/>
    <property type="match status" value="1"/>
</dbReference>
<proteinExistence type="predicted"/>
<name>A0A0B7F9S2_THACB</name>
<accession>A0A0B7F9S2</accession>
<evidence type="ECO:0000259" key="2">
    <source>
        <dbReference type="PROSITE" id="PS50048"/>
    </source>
</evidence>
<evidence type="ECO:0000313" key="3">
    <source>
        <dbReference type="EMBL" id="CEL52977.1"/>
    </source>
</evidence>